<dbReference type="AlphaFoldDB" id="V4AD94"/>
<dbReference type="RefSeq" id="XP_009058004.1">
    <property type="nucleotide sequence ID" value="XM_009059756.1"/>
</dbReference>
<accession>V4AD94</accession>
<name>V4AD94_LOTGI</name>
<dbReference type="Proteomes" id="UP000030746">
    <property type="component" value="Unassembled WGS sequence"/>
</dbReference>
<keyword evidence="2" id="KW-1185">Reference proteome</keyword>
<dbReference type="EMBL" id="KB202283">
    <property type="protein sequence ID" value="ESO91306.1"/>
    <property type="molecule type" value="Genomic_DNA"/>
</dbReference>
<evidence type="ECO:0000313" key="1">
    <source>
        <dbReference type="EMBL" id="ESO91306.1"/>
    </source>
</evidence>
<evidence type="ECO:0000313" key="2">
    <source>
        <dbReference type="Proteomes" id="UP000030746"/>
    </source>
</evidence>
<reference evidence="1 2" key="1">
    <citation type="journal article" date="2013" name="Nature">
        <title>Insights into bilaterian evolution from three spiralian genomes.</title>
        <authorList>
            <person name="Simakov O."/>
            <person name="Marletaz F."/>
            <person name="Cho S.J."/>
            <person name="Edsinger-Gonzales E."/>
            <person name="Havlak P."/>
            <person name="Hellsten U."/>
            <person name="Kuo D.H."/>
            <person name="Larsson T."/>
            <person name="Lv J."/>
            <person name="Arendt D."/>
            <person name="Savage R."/>
            <person name="Osoegawa K."/>
            <person name="de Jong P."/>
            <person name="Grimwood J."/>
            <person name="Chapman J.A."/>
            <person name="Shapiro H."/>
            <person name="Aerts A."/>
            <person name="Otillar R.P."/>
            <person name="Terry A.Y."/>
            <person name="Boore J.L."/>
            <person name="Grigoriev I.V."/>
            <person name="Lindberg D.R."/>
            <person name="Seaver E.C."/>
            <person name="Weisblat D.A."/>
            <person name="Putnam N.H."/>
            <person name="Rokhsar D.S."/>
        </authorList>
    </citation>
    <scope>NUCLEOTIDE SEQUENCE [LARGE SCALE GENOMIC DNA]</scope>
</reference>
<dbReference type="KEGG" id="lgi:LOTGIDRAFT_182580"/>
<protein>
    <submittedName>
        <fullName evidence="1">Uncharacterized protein</fullName>
    </submittedName>
</protein>
<organism evidence="1 2">
    <name type="scientific">Lottia gigantea</name>
    <name type="common">Giant owl limpet</name>
    <dbReference type="NCBI Taxonomy" id="225164"/>
    <lineage>
        <taxon>Eukaryota</taxon>
        <taxon>Metazoa</taxon>
        <taxon>Spiralia</taxon>
        <taxon>Lophotrochozoa</taxon>
        <taxon>Mollusca</taxon>
        <taxon>Gastropoda</taxon>
        <taxon>Patellogastropoda</taxon>
        <taxon>Lottioidea</taxon>
        <taxon>Lottiidae</taxon>
        <taxon>Lottia</taxon>
    </lineage>
</organism>
<sequence length="79" mass="9069">MVVESLKRKSSSIEHFVVSDKSCLIQIRLIREREYGNSRMPPEKVSIEIKNVFYCLRTVTIFSQPLAVAYQATCDRVCG</sequence>
<dbReference type="HOGENOM" id="CLU_2608739_0_0_1"/>
<dbReference type="GeneID" id="20244500"/>
<proteinExistence type="predicted"/>
<gene>
    <name evidence="1" type="ORF">LOTGIDRAFT_182580</name>
</gene>
<dbReference type="CTD" id="20244500"/>